<reference evidence="2" key="1">
    <citation type="submission" date="2020-01" db="EMBL/GenBank/DDBJ databases">
        <authorList>
            <person name="Meier V. D."/>
            <person name="Meier V D."/>
        </authorList>
    </citation>
    <scope>NUCLEOTIDE SEQUENCE</scope>
    <source>
        <strain evidence="2">HLG_WM_MAG_07</strain>
    </source>
</reference>
<dbReference type="EMBL" id="CACVAY010000002">
    <property type="protein sequence ID" value="CAA6800132.1"/>
    <property type="molecule type" value="Genomic_DNA"/>
</dbReference>
<name>A0A6S6SB03_9GAMM</name>
<proteinExistence type="predicted"/>
<protein>
    <recommendedName>
        <fullName evidence="3">Lipoprotein</fullName>
    </recommendedName>
</protein>
<gene>
    <name evidence="2" type="ORF">HELGO_WM27914</name>
</gene>
<feature type="chain" id="PRO_5028318995" description="Lipoprotein" evidence="1">
    <location>
        <begin position="20"/>
        <end position="190"/>
    </location>
</feature>
<feature type="signal peptide" evidence="1">
    <location>
        <begin position="1"/>
        <end position="19"/>
    </location>
</feature>
<evidence type="ECO:0008006" key="3">
    <source>
        <dbReference type="Google" id="ProtNLM"/>
    </source>
</evidence>
<organism evidence="2">
    <name type="scientific">uncultured Thiotrichaceae bacterium</name>
    <dbReference type="NCBI Taxonomy" id="298394"/>
    <lineage>
        <taxon>Bacteria</taxon>
        <taxon>Pseudomonadati</taxon>
        <taxon>Pseudomonadota</taxon>
        <taxon>Gammaproteobacteria</taxon>
        <taxon>Thiotrichales</taxon>
        <taxon>Thiotrichaceae</taxon>
        <taxon>environmental samples</taxon>
    </lineage>
</organism>
<sequence length="190" mass="21893">MKIITIPLMAALVLLTACGGDKEAKTSSLETFLSIHDKYCEAPEYKSSIDLVNALHKDPQFKTIKSHEGIFEHVASNVSFAITPEEEGCTTDLKLKNKPAERSYFDFDEFNLALQEKGYRPRGEKRIIQEIGMNNKELRVIEQKYLSPNNVESVLVFPIEQQDQYYMTFFAETFNYRRVNFETGSKIFEI</sequence>
<evidence type="ECO:0000256" key="1">
    <source>
        <dbReference type="SAM" id="SignalP"/>
    </source>
</evidence>
<dbReference type="AlphaFoldDB" id="A0A6S6SB03"/>
<keyword evidence="1" id="KW-0732">Signal</keyword>
<dbReference type="PROSITE" id="PS51257">
    <property type="entry name" value="PROKAR_LIPOPROTEIN"/>
    <property type="match status" value="1"/>
</dbReference>
<evidence type="ECO:0000313" key="2">
    <source>
        <dbReference type="EMBL" id="CAA6800132.1"/>
    </source>
</evidence>
<accession>A0A6S6SB03</accession>